<dbReference type="InterPro" id="IPR004147">
    <property type="entry name" value="ABC1_dom"/>
</dbReference>
<reference evidence="4 5" key="1">
    <citation type="submission" date="2014-12" db="EMBL/GenBank/DDBJ databases">
        <title>Partial genome sequence of Streptococcus constellatus KCOM 1650 (= ChDC B144).</title>
        <authorList>
            <person name="Kook J.-K."/>
            <person name="Park S.-N."/>
            <person name="Lim Y.K."/>
            <person name="Jo E."/>
        </authorList>
    </citation>
    <scope>NUCLEOTIDE SEQUENCE [LARGE SCALE GENOMIC DNA]</scope>
    <source>
        <strain evidence="4 5">KCOM 1650</strain>
    </source>
</reference>
<dbReference type="Pfam" id="PF03109">
    <property type="entry name" value="ABC1"/>
    <property type="match status" value="1"/>
</dbReference>
<feature type="domain" description="ABC1 atypical kinase-like" evidence="3">
    <location>
        <begin position="72"/>
        <end position="313"/>
    </location>
</feature>
<dbReference type="Gene3D" id="1.10.510.10">
    <property type="entry name" value="Transferase(Phosphotransferase) domain 1"/>
    <property type="match status" value="1"/>
</dbReference>
<comment type="similarity">
    <text evidence="1">Belongs to the protein kinase superfamily. ADCK protein kinase family.</text>
</comment>
<gene>
    <name evidence="4" type="ORF">RN79_06920</name>
</gene>
<accession>A0A0C1HUZ0</accession>
<dbReference type="RefSeq" id="WP_039677532.1">
    <property type="nucleotide sequence ID" value="NZ_JWIY01000002.1"/>
</dbReference>
<keyword evidence="2" id="KW-1133">Transmembrane helix</keyword>
<dbReference type="InterPro" id="IPR050154">
    <property type="entry name" value="UbiB_kinase"/>
</dbReference>
<proteinExistence type="inferred from homology"/>
<evidence type="ECO:0000313" key="5">
    <source>
        <dbReference type="Proteomes" id="UP000031339"/>
    </source>
</evidence>
<dbReference type="EMBL" id="JWIY01000002">
    <property type="protein sequence ID" value="KIC77918.1"/>
    <property type="molecule type" value="Genomic_DNA"/>
</dbReference>
<evidence type="ECO:0000256" key="2">
    <source>
        <dbReference type="SAM" id="Phobius"/>
    </source>
</evidence>
<protein>
    <submittedName>
        <fullName evidence="4">Transporter</fullName>
    </submittedName>
</protein>
<dbReference type="AlphaFoldDB" id="A0A0C1HUZ0"/>
<dbReference type="Proteomes" id="UP000031339">
    <property type="component" value="Unassembled WGS sequence"/>
</dbReference>
<feature type="transmembrane region" description="Helical" evidence="2">
    <location>
        <begin position="475"/>
        <end position="493"/>
    </location>
</feature>
<feature type="transmembrane region" description="Helical" evidence="2">
    <location>
        <begin position="499"/>
        <end position="520"/>
    </location>
</feature>
<keyword evidence="2" id="KW-0472">Membrane</keyword>
<dbReference type="PANTHER" id="PTHR10566">
    <property type="entry name" value="CHAPERONE-ACTIVITY OF BC1 COMPLEX CABC1 -RELATED"/>
    <property type="match status" value="1"/>
</dbReference>
<dbReference type="eggNOG" id="COG0661">
    <property type="taxonomic scope" value="Bacteria"/>
</dbReference>
<dbReference type="STRING" id="862969.SCI_0133"/>
<name>A0A0C1HUZ0_STRCV</name>
<comment type="caution">
    <text evidence="4">The sequence shown here is derived from an EMBL/GenBank/DDBJ whole genome shotgun (WGS) entry which is preliminary data.</text>
</comment>
<evidence type="ECO:0000313" key="4">
    <source>
        <dbReference type="EMBL" id="KIC77918.1"/>
    </source>
</evidence>
<keyword evidence="2" id="KW-0812">Transmembrane</keyword>
<evidence type="ECO:0000259" key="3">
    <source>
        <dbReference type="Pfam" id="PF03109"/>
    </source>
</evidence>
<organism evidence="4 5">
    <name type="scientific">Streptococcus constellatus</name>
    <dbReference type="NCBI Taxonomy" id="76860"/>
    <lineage>
        <taxon>Bacteria</taxon>
        <taxon>Bacillati</taxon>
        <taxon>Bacillota</taxon>
        <taxon>Bacilli</taxon>
        <taxon>Lactobacillales</taxon>
        <taxon>Streptococcaceae</taxon>
        <taxon>Streptococcus</taxon>
        <taxon>Streptococcus anginosus group</taxon>
    </lineage>
</organism>
<dbReference type="CDD" id="cd05121">
    <property type="entry name" value="ABC1_ADCK3-like"/>
    <property type="match status" value="1"/>
</dbReference>
<dbReference type="SUPFAM" id="SSF56112">
    <property type="entry name" value="Protein kinase-like (PK-like)"/>
    <property type="match status" value="1"/>
</dbReference>
<dbReference type="InterPro" id="IPR011009">
    <property type="entry name" value="Kinase-like_dom_sf"/>
</dbReference>
<dbReference type="OrthoDB" id="9795390at2"/>
<dbReference type="PANTHER" id="PTHR10566:SF113">
    <property type="entry name" value="PROTEIN ACTIVITY OF BC1 COMPLEX KINASE 7, CHLOROPLASTIC"/>
    <property type="match status" value="1"/>
</dbReference>
<sequence>MANKRLREILTAFSAVGWSNLKDRKKPLDEKKAPKQLREAFEQLGPSFIKIGQILSTRSDLLPEIYIKELSKLQDDVKPLDKETVMAAIEDELKRPIEQLFLDVSQEHLASASVAQTHRAVLLNGDEVVLKIQRPHIQEQITEDIALLIRLARHFPKHLLPMVDLPKILQQLQTTLLNEIDFRNEAKYMDEFARYNQEIPCVGVPKVYPDFTTPHLIVEEYIPGVRINQYAVLQEAGYDLADIGQKLMLSFIKQVFKDGFFHGDPHPGNLLIYEGKIYFIDFGITGELETGFRVSLNDMLSSFTTQDIDSMTQAILTITTTSEPINKLQLEQDIERMLTKYGNLELGSLSITDMFEDVVAICRRHHLQVPSQMAILEKAALQIEGLFRELAPNINLMTLAKQYFLENMKSDILHQTLSYDSFLIELLYLLRHGKSIPRRLHQLVEQVVNGRLVVNHDLIDYNQRFRRIESLTNRLVLSLVFLALLLTGGMLTFNPELLLLARSLFALAGLVLIWIFYLIIQSTKK</sequence>
<evidence type="ECO:0000256" key="1">
    <source>
        <dbReference type="ARBA" id="ARBA00009670"/>
    </source>
</evidence>